<dbReference type="InterPro" id="IPR000835">
    <property type="entry name" value="HTH_MarR-typ"/>
</dbReference>
<dbReference type="SMART" id="SM00347">
    <property type="entry name" value="HTH_MARR"/>
    <property type="match status" value="1"/>
</dbReference>
<name>A0A1I0RW52_9FIRM</name>
<proteinExistence type="predicted"/>
<gene>
    <name evidence="5" type="ORF">SAMN05421659_12618</name>
</gene>
<accession>A0A1I0RW52</accession>
<dbReference type="InterPro" id="IPR036390">
    <property type="entry name" value="WH_DNA-bd_sf"/>
</dbReference>
<keyword evidence="1" id="KW-0805">Transcription regulation</keyword>
<sequence>MEAYDVLNSILVNLFNDILNIEEKALITEEFKGISVTDMHIIEAIGVMEQRTMSKIAKSLNVTMGTLTIGVNGLVKKGYVERNRSQKDRRIVYASLTVKGKSAYVHHMRFHKDMINSVINDVTEEEAEILTRTLKKLEDFFKKLKD</sequence>
<protein>
    <submittedName>
        <fullName evidence="5">DNA-binding transcriptional regulator, MarR family</fullName>
    </submittedName>
</protein>
<feature type="domain" description="HTH marR-type" evidence="4">
    <location>
        <begin position="1"/>
        <end position="139"/>
    </location>
</feature>
<dbReference type="STRING" id="99656.SAMN05421659_12618"/>
<dbReference type="GO" id="GO:0003700">
    <property type="term" value="F:DNA-binding transcription factor activity"/>
    <property type="evidence" value="ECO:0007669"/>
    <property type="project" value="InterPro"/>
</dbReference>
<evidence type="ECO:0000256" key="2">
    <source>
        <dbReference type="ARBA" id="ARBA00023125"/>
    </source>
</evidence>
<dbReference type="GO" id="GO:0003677">
    <property type="term" value="F:DNA binding"/>
    <property type="evidence" value="ECO:0007669"/>
    <property type="project" value="UniProtKB-KW"/>
</dbReference>
<dbReference type="EMBL" id="FOJI01000026">
    <property type="protein sequence ID" value="SEW45591.1"/>
    <property type="molecule type" value="Genomic_DNA"/>
</dbReference>
<evidence type="ECO:0000259" key="4">
    <source>
        <dbReference type="PROSITE" id="PS50995"/>
    </source>
</evidence>
<organism evidence="5 6">
    <name type="scientific">[Clostridium] fimetarium</name>
    <dbReference type="NCBI Taxonomy" id="99656"/>
    <lineage>
        <taxon>Bacteria</taxon>
        <taxon>Bacillati</taxon>
        <taxon>Bacillota</taxon>
        <taxon>Clostridia</taxon>
        <taxon>Lachnospirales</taxon>
        <taxon>Lachnospiraceae</taxon>
    </lineage>
</organism>
<dbReference type="Gene3D" id="1.10.10.10">
    <property type="entry name" value="Winged helix-like DNA-binding domain superfamily/Winged helix DNA-binding domain"/>
    <property type="match status" value="1"/>
</dbReference>
<dbReference type="Pfam" id="PF12802">
    <property type="entry name" value="MarR_2"/>
    <property type="match status" value="1"/>
</dbReference>
<dbReference type="SUPFAM" id="SSF46785">
    <property type="entry name" value="Winged helix' DNA-binding domain"/>
    <property type="match status" value="1"/>
</dbReference>
<dbReference type="PANTHER" id="PTHR42756">
    <property type="entry name" value="TRANSCRIPTIONAL REGULATOR, MARR"/>
    <property type="match status" value="1"/>
</dbReference>
<dbReference type="PANTHER" id="PTHR42756:SF1">
    <property type="entry name" value="TRANSCRIPTIONAL REPRESSOR OF EMRAB OPERON"/>
    <property type="match status" value="1"/>
</dbReference>
<dbReference type="OrthoDB" id="5461037at2"/>
<dbReference type="Proteomes" id="UP000199701">
    <property type="component" value="Unassembled WGS sequence"/>
</dbReference>
<evidence type="ECO:0000256" key="1">
    <source>
        <dbReference type="ARBA" id="ARBA00023015"/>
    </source>
</evidence>
<reference evidence="5 6" key="1">
    <citation type="submission" date="2016-10" db="EMBL/GenBank/DDBJ databases">
        <authorList>
            <person name="de Groot N.N."/>
        </authorList>
    </citation>
    <scope>NUCLEOTIDE SEQUENCE [LARGE SCALE GENOMIC DNA]</scope>
    <source>
        <strain evidence="5 6">DSM 9179</strain>
    </source>
</reference>
<keyword evidence="2 5" id="KW-0238">DNA-binding</keyword>
<keyword evidence="6" id="KW-1185">Reference proteome</keyword>
<evidence type="ECO:0000313" key="5">
    <source>
        <dbReference type="EMBL" id="SEW45591.1"/>
    </source>
</evidence>
<dbReference type="PROSITE" id="PS50995">
    <property type="entry name" value="HTH_MARR_2"/>
    <property type="match status" value="1"/>
</dbReference>
<dbReference type="InterPro" id="IPR036388">
    <property type="entry name" value="WH-like_DNA-bd_sf"/>
</dbReference>
<dbReference type="AlphaFoldDB" id="A0A1I0RW52"/>
<dbReference type="RefSeq" id="WP_092458072.1">
    <property type="nucleotide sequence ID" value="NZ_FOJI01000026.1"/>
</dbReference>
<dbReference type="PRINTS" id="PR00598">
    <property type="entry name" value="HTHMARR"/>
</dbReference>
<evidence type="ECO:0000256" key="3">
    <source>
        <dbReference type="ARBA" id="ARBA00023163"/>
    </source>
</evidence>
<evidence type="ECO:0000313" key="6">
    <source>
        <dbReference type="Proteomes" id="UP000199701"/>
    </source>
</evidence>
<keyword evidence="3" id="KW-0804">Transcription</keyword>